<comment type="caution">
    <text evidence="5">The sequence shown here is derived from an EMBL/GenBank/DDBJ whole genome shotgun (WGS) entry which is preliminary data.</text>
</comment>
<dbReference type="InterPro" id="IPR051531">
    <property type="entry name" value="N-acetyltransferase"/>
</dbReference>
<dbReference type="InterPro" id="IPR000182">
    <property type="entry name" value="GNAT_dom"/>
</dbReference>
<dbReference type="PANTHER" id="PTHR43792:SF8">
    <property type="entry name" value="[RIBOSOMAL PROTEIN US5]-ALANINE N-ACETYLTRANSFERASE"/>
    <property type="match status" value="1"/>
</dbReference>
<comment type="similarity">
    <text evidence="3">Belongs to the acetyltransferase family. RimJ subfamily.</text>
</comment>
<protein>
    <submittedName>
        <fullName evidence="5">GNAT family protein</fullName>
        <ecNumber evidence="5">2.-.-.-</ecNumber>
    </submittedName>
</protein>
<keyword evidence="2" id="KW-0012">Acyltransferase</keyword>
<reference evidence="5" key="1">
    <citation type="submission" date="2023-07" db="EMBL/GenBank/DDBJ databases">
        <title>Gilvimarinus algae sp. nov., isolated from the surface of Kelp.</title>
        <authorList>
            <person name="Sun Y.Y."/>
            <person name="Gong Y."/>
            <person name="Du Z.J."/>
        </authorList>
    </citation>
    <scope>NUCLEOTIDE SEQUENCE</scope>
    <source>
        <strain evidence="5">SDUM040014</strain>
    </source>
</reference>
<dbReference type="EMBL" id="JAULRT010000060">
    <property type="protein sequence ID" value="MDO3383340.1"/>
    <property type="molecule type" value="Genomic_DNA"/>
</dbReference>
<dbReference type="InterPro" id="IPR016181">
    <property type="entry name" value="Acyl_CoA_acyltransferase"/>
</dbReference>
<dbReference type="Gene3D" id="3.40.630.30">
    <property type="match status" value="1"/>
</dbReference>
<dbReference type="SUPFAM" id="SSF55729">
    <property type="entry name" value="Acyl-CoA N-acyltransferases (Nat)"/>
    <property type="match status" value="1"/>
</dbReference>
<feature type="domain" description="N-acetyltransferase" evidence="4">
    <location>
        <begin position="13"/>
        <end position="179"/>
    </location>
</feature>
<evidence type="ECO:0000256" key="2">
    <source>
        <dbReference type="ARBA" id="ARBA00023315"/>
    </source>
</evidence>
<dbReference type="EC" id="2.-.-.-" evidence="5"/>
<dbReference type="Pfam" id="PF13302">
    <property type="entry name" value="Acetyltransf_3"/>
    <property type="match status" value="1"/>
</dbReference>
<organism evidence="5 6">
    <name type="scientific">Gilvimarinus algae</name>
    <dbReference type="NCBI Taxonomy" id="3058037"/>
    <lineage>
        <taxon>Bacteria</taxon>
        <taxon>Pseudomonadati</taxon>
        <taxon>Pseudomonadota</taxon>
        <taxon>Gammaproteobacteria</taxon>
        <taxon>Cellvibrionales</taxon>
        <taxon>Cellvibrionaceae</taxon>
        <taxon>Gilvimarinus</taxon>
    </lineage>
</organism>
<dbReference type="PROSITE" id="PS51186">
    <property type="entry name" value="GNAT"/>
    <property type="match status" value="1"/>
</dbReference>
<name>A0ABT8TH57_9GAMM</name>
<evidence type="ECO:0000256" key="1">
    <source>
        <dbReference type="ARBA" id="ARBA00022679"/>
    </source>
</evidence>
<evidence type="ECO:0000256" key="3">
    <source>
        <dbReference type="ARBA" id="ARBA00038502"/>
    </source>
</evidence>
<dbReference type="RefSeq" id="WP_302714109.1">
    <property type="nucleotide sequence ID" value="NZ_JAULRT010000060.1"/>
</dbReference>
<accession>A0ABT8TH57</accession>
<sequence length="191" mass="21106">MTDSGTLAVAPQLALRTLQEADAEALFACIERNRVYLREWLPWLDSNIQVADSRRFISSAQNNRATGEAEVFAVSWHGELVGTCSLDAMDRASGTANIGYWLSEAHTGQGLMTRCAQRLLRFGFTERALGTVTLNVAEGNLKSIAIAQRLGFQCTRKVIQAEDLYGVSVNHLRYTLNDSDFMDAMPHDPGH</sequence>
<evidence type="ECO:0000259" key="4">
    <source>
        <dbReference type="PROSITE" id="PS51186"/>
    </source>
</evidence>
<dbReference type="GO" id="GO:0016740">
    <property type="term" value="F:transferase activity"/>
    <property type="evidence" value="ECO:0007669"/>
    <property type="project" value="UniProtKB-KW"/>
</dbReference>
<keyword evidence="1 5" id="KW-0808">Transferase</keyword>
<evidence type="ECO:0000313" key="6">
    <source>
        <dbReference type="Proteomes" id="UP001168380"/>
    </source>
</evidence>
<gene>
    <name evidence="5" type="ORF">QWI16_14250</name>
</gene>
<dbReference type="Proteomes" id="UP001168380">
    <property type="component" value="Unassembled WGS sequence"/>
</dbReference>
<evidence type="ECO:0000313" key="5">
    <source>
        <dbReference type="EMBL" id="MDO3383340.1"/>
    </source>
</evidence>
<proteinExistence type="inferred from homology"/>
<dbReference type="PANTHER" id="PTHR43792">
    <property type="entry name" value="GNAT FAMILY, PUTATIVE (AFU_ORTHOLOGUE AFUA_3G00765)-RELATED-RELATED"/>
    <property type="match status" value="1"/>
</dbReference>
<keyword evidence="6" id="KW-1185">Reference proteome</keyword>